<evidence type="ECO:0000313" key="3">
    <source>
        <dbReference type="Proteomes" id="UP000186720"/>
    </source>
</evidence>
<protein>
    <submittedName>
        <fullName evidence="2">Uncharacterized protein</fullName>
    </submittedName>
</protein>
<dbReference type="AlphaFoldDB" id="A0A1Q5ZVK0"/>
<gene>
    <name evidence="2" type="ORF">RG47T_1250</name>
</gene>
<evidence type="ECO:0000313" key="2">
    <source>
        <dbReference type="EMBL" id="OKS85804.1"/>
    </source>
</evidence>
<keyword evidence="1" id="KW-1133">Transmembrane helix</keyword>
<dbReference type="OrthoDB" id="787966at2"/>
<comment type="caution">
    <text evidence="2">The sequence shown here is derived from an EMBL/GenBank/DDBJ whole genome shotgun (WGS) entry which is preliminary data.</text>
</comment>
<dbReference type="EMBL" id="MPPL01000001">
    <property type="protein sequence ID" value="OKS85804.1"/>
    <property type="molecule type" value="Genomic_DNA"/>
</dbReference>
<dbReference type="RefSeq" id="WP_074488593.1">
    <property type="nucleotide sequence ID" value="NZ_FPAM01000002.1"/>
</dbReference>
<keyword evidence="3" id="KW-1185">Reference proteome</keyword>
<name>A0A1Q5ZVK0_9SPHI</name>
<accession>A0A1Q5ZVK0</accession>
<organism evidence="2 3">
    <name type="scientific">Mucilaginibacter polytrichastri</name>
    <dbReference type="NCBI Taxonomy" id="1302689"/>
    <lineage>
        <taxon>Bacteria</taxon>
        <taxon>Pseudomonadati</taxon>
        <taxon>Bacteroidota</taxon>
        <taxon>Sphingobacteriia</taxon>
        <taxon>Sphingobacteriales</taxon>
        <taxon>Sphingobacteriaceae</taxon>
        <taxon>Mucilaginibacter</taxon>
    </lineage>
</organism>
<reference evidence="2 3" key="1">
    <citation type="submission" date="2016-11" db="EMBL/GenBank/DDBJ databases">
        <title>Whole Genome Sequencing of Mucilaginibacter polytrichastri RG4-7(T) isolated from the moss sample.</title>
        <authorList>
            <person name="Li Y."/>
        </authorList>
    </citation>
    <scope>NUCLEOTIDE SEQUENCE [LARGE SCALE GENOMIC DNA]</scope>
    <source>
        <strain evidence="2 3">RG4-7</strain>
    </source>
</reference>
<keyword evidence="1" id="KW-0472">Membrane</keyword>
<keyword evidence="1" id="KW-0812">Transmembrane</keyword>
<proteinExistence type="predicted"/>
<dbReference type="Proteomes" id="UP000186720">
    <property type="component" value="Unassembled WGS sequence"/>
</dbReference>
<dbReference type="Gene3D" id="2.60.120.200">
    <property type="match status" value="1"/>
</dbReference>
<sequence>MRDLNDAAFISLFKEACQKCFGHPLEAPLSETESRHLASQIFELTGLVIDAESLKNYSIYVVNDLDDKSEHPPIATLDTLARYILNAPYSNDIQRKDNEGHYPWWFQYKSSLAVPVIQPRKVSVPVIKLLAFVAFIVIIIVGAILMIRVYQKSSDNYFKEAFRTVNENVLTQNGWIIKDKDTTWWNKRYQRSGQLTLYMLPGDNWADSTHKPAIRNLLIRELTSDCFVAELRLDEFFPLQNRQQAGILLLEDSTLTSKSVRLSVAYNDYFNGYKKPNEIIIQAISSNPADLNKPEEIAHFPALTFTDEQAKLVSRNMQRSALKIEKNGNHFRFLYSMGQRENFAYKEVLSKDLDIQPKYIGIFAVQGFMEKPQPIPAHIKYFSIMDTRCKD</sequence>
<evidence type="ECO:0000256" key="1">
    <source>
        <dbReference type="SAM" id="Phobius"/>
    </source>
</evidence>
<feature type="transmembrane region" description="Helical" evidence="1">
    <location>
        <begin position="129"/>
        <end position="150"/>
    </location>
</feature>